<dbReference type="AlphaFoldDB" id="A0AAW1GJ45"/>
<proteinExistence type="predicted"/>
<protein>
    <submittedName>
        <fullName evidence="2">Uncharacterized protein</fullName>
    </submittedName>
</protein>
<name>A0AAW1GJ45_SAPOF</name>
<gene>
    <name evidence="2" type="ORF">RND81_14G066800</name>
</gene>
<dbReference type="InterPro" id="IPR004158">
    <property type="entry name" value="DUF247_pln"/>
</dbReference>
<dbReference type="EMBL" id="JBDFQZ010000014">
    <property type="protein sequence ID" value="KAK9664770.1"/>
    <property type="molecule type" value="Genomic_DNA"/>
</dbReference>
<sequence length="513" mass="59635">MQIRHIIDEEFEDNFSDIIHVTIFNVPKLLRDINPNAYTPQLVSIGPYHYFRPELRQMEKYKISSAKRIRNLNGYIKFDSIVDRFLKAEHKIRACYHRSLDVNSETLAWMMAIDAAFLLEVIDTYGTKDGSNVISRISSRMSHLVDYSRRRSAHHDILRDVIMLENQIPLFILRDMLQFWSTSHEIADKILGDNLIGLCKDLCPFKMEENWGRIQPCNCDHLLDYLYKILVPKLEETIEISDDESSEERNICKFVLKLKNCVEQIKSKIMFKLPWILISNLPGFAVIRAMLFPDDDGRNNHGNLTNNQVDSQRDRETGPLLVEEIMIPSVVELSKSGVLFIPTNENIMTINFDKQEKKLYLPKISIDVKTEVVLRNLVAYEASRGLGPLVLARYTELMNGIIDTEDDARLLRERGIIYNYLKSDEEVAKMWNGMSKCLRLSRVPFLDQVIENVNKYYDANWKVVLSKVFKSYLILSWQFLAFSVAVSILFLLTLQVFCDVLYCPRTGSAHARW</sequence>
<evidence type="ECO:0000313" key="3">
    <source>
        <dbReference type="Proteomes" id="UP001443914"/>
    </source>
</evidence>
<dbReference type="PANTHER" id="PTHR31170">
    <property type="entry name" value="BNAC04G53230D PROTEIN"/>
    <property type="match status" value="1"/>
</dbReference>
<keyword evidence="1" id="KW-0472">Membrane</keyword>
<evidence type="ECO:0000256" key="1">
    <source>
        <dbReference type="SAM" id="Phobius"/>
    </source>
</evidence>
<dbReference type="PANTHER" id="PTHR31170:SF25">
    <property type="entry name" value="BNAA09G04570D PROTEIN"/>
    <property type="match status" value="1"/>
</dbReference>
<reference evidence="2" key="1">
    <citation type="submission" date="2024-03" db="EMBL/GenBank/DDBJ databases">
        <title>WGS assembly of Saponaria officinalis var. Norfolk2.</title>
        <authorList>
            <person name="Jenkins J."/>
            <person name="Shu S."/>
            <person name="Grimwood J."/>
            <person name="Barry K."/>
            <person name="Goodstein D."/>
            <person name="Schmutz J."/>
            <person name="Leebens-Mack J."/>
            <person name="Osbourn A."/>
        </authorList>
    </citation>
    <scope>NUCLEOTIDE SEQUENCE [LARGE SCALE GENOMIC DNA]</scope>
    <source>
        <strain evidence="2">JIC</strain>
    </source>
</reference>
<dbReference type="Pfam" id="PF03140">
    <property type="entry name" value="DUF247"/>
    <property type="match status" value="1"/>
</dbReference>
<feature type="transmembrane region" description="Helical" evidence="1">
    <location>
        <begin position="472"/>
        <end position="497"/>
    </location>
</feature>
<dbReference type="Proteomes" id="UP001443914">
    <property type="component" value="Unassembled WGS sequence"/>
</dbReference>
<keyword evidence="1" id="KW-1133">Transmembrane helix</keyword>
<evidence type="ECO:0000313" key="2">
    <source>
        <dbReference type="EMBL" id="KAK9664770.1"/>
    </source>
</evidence>
<comment type="caution">
    <text evidence="2">The sequence shown here is derived from an EMBL/GenBank/DDBJ whole genome shotgun (WGS) entry which is preliminary data.</text>
</comment>
<organism evidence="2 3">
    <name type="scientific">Saponaria officinalis</name>
    <name type="common">Common soapwort</name>
    <name type="synonym">Lychnis saponaria</name>
    <dbReference type="NCBI Taxonomy" id="3572"/>
    <lineage>
        <taxon>Eukaryota</taxon>
        <taxon>Viridiplantae</taxon>
        <taxon>Streptophyta</taxon>
        <taxon>Embryophyta</taxon>
        <taxon>Tracheophyta</taxon>
        <taxon>Spermatophyta</taxon>
        <taxon>Magnoliopsida</taxon>
        <taxon>eudicotyledons</taxon>
        <taxon>Gunneridae</taxon>
        <taxon>Pentapetalae</taxon>
        <taxon>Caryophyllales</taxon>
        <taxon>Caryophyllaceae</taxon>
        <taxon>Caryophylleae</taxon>
        <taxon>Saponaria</taxon>
    </lineage>
</organism>
<accession>A0AAW1GJ45</accession>
<keyword evidence="1" id="KW-0812">Transmembrane</keyword>
<keyword evidence="3" id="KW-1185">Reference proteome</keyword>